<dbReference type="GO" id="GO:0000712">
    <property type="term" value="P:resolution of meiotic recombination intermediates"/>
    <property type="evidence" value="ECO:0007669"/>
    <property type="project" value="TreeGrafter"/>
</dbReference>
<dbReference type="InterPro" id="IPR013760">
    <property type="entry name" value="Topo_IIA-like_dom_sf"/>
</dbReference>
<evidence type="ECO:0000256" key="4">
    <source>
        <dbReference type="ARBA" id="ARBA00022741"/>
    </source>
</evidence>
<reference evidence="11" key="1">
    <citation type="submission" date="2023-03" db="EMBL/GenBank/DDBJ databases">
        <title>Chromosome-scale reference genome and RAD-based genetic map of yellow starthistle (Centaurea solstitialis) reveal putative structural variation and QTLs associated with invader traits.</title>
        <authorList>
            <person name="Reatini B."/>
            <person name="Cang F.A."/>
            <person name="Jiang Q."/>
            <person name="Mckibben M.T.W."/>
            <person name="Barker M.S."/>
            <person name="Rieseberg L.H."/>
            <person name="Dlugosch K.M."/>
        </authorList>
    </citation>
    <scope>NUCLEOTIDE SEQUENCE</scope>
    <source>
        <strain evidence="11">CAN-66</strain>
        <tissue evidence="11">Leaf</tissue>
    </source>
</reference>
<keyword evidence="4" id="KW-0547">Nucleotide-binding</keyword>
<gene>
    <name evidence="11" type="ORF">OSB04_005204</name>
</gene>
<dbReference type="Gene3D" id="3.30.1360.40">
    <property type="match status" value="1"/>
</dbReference>
<comment type="cofactor">
    <cofactor evidence="2">
        <name>Mg(2+)</name>
        <dbReference type="ChEBI" id="CHEBI:18420"/>
    </cofactor>
</comment>
<dbReference type="InterPro" id="IPR013758">
    <property type="entry name" value="Topo_IIA_A/C_ab"/>
</dbReference>
<keyword evidence="12" id="KW-1185">Reference proteome</keyword>
<dbReference type="SUPFAM" id="SSF56719">
    <property type="entry name" value="Type II DNA topoisomerase"/>
    <property type="match status" value="1"/>
</dbReference>
<dbReference type="InterPro" id="IPR002205">
    <property type="entry name" value="Topo_IIA_dom_A"/>
</dbReference>
<dbReference type="GO" id="GO:0003677">
    <property type="term" value="F:DNA binding"/>
    <property type="evidence" value="ECO:0007669"/>
    <property type="project" value="UniProtKB-UniRule"/>
</dbReference>
<keyword evidence="7 9" id="KW-0238">DNA-binding</keyword>
<dbReference type="GO" id="GO:0003918">
    <property type="term" value="F:DNA topoisomerase type II (double strand cut, ATP-hydrolyzing) activity"/>
    <property type="evidence" value="ECO:0007669"/>
    <property type="project" value="UniProtKB-EC"/>
</dbReference>
<proteinExistence type="predicted"/>
<dbReference type="EC" id="5.6.2.2" evidence="3"/>
<keyword evidence="5" id="KW-0067">ATP-binding</keyword>
<dbReference type="GO" id="GO:0005634">
    <property type="term" value="C:nucleus"/>
    <property type="evidence" value="ECO:0007669"/>
    <property type="project" value="TreeGrafter"/>
</dbReference>
<evidence type="ECO:0000313" key="11">
    <source>
        <dbReference type="EMBL" id="KAJ9560044.1"/>
    </source>
</evidence>
<evidence type="ECO:0000259" key="10">
    <source>
        <dbReference type="PROSITE" id="PS52040"/>
    </source>
</evidence>
<accession>A0AA38WRA8</accession>
<dbReference type="GO" id="GO:0005524">
    <property type="term" value="F:ATP binding"/>
    <property type="evidence" value="ECO:0007669"/>
    <property type="project" value="UniProtKB-KW"/>
</dbReference>
<dbReference type="EMBL" id="JARYMX010000002">
    <property type="protein sequence ID" value="KAJ9560044.1"/>
    <property type="molecule type" value="Genomic_DNA"/>
</dbReference>
<dbReference type="InterPro" id="IPR050634">
    <property type="entry name" value="DNA_Topoisomerase_II"/>
</dbReference>
<dbReference type="GO" id="GO:0006265">
    <property type="term" value="P:DNA topological change"/>
    <property type="evidence" value="ECO:0007669"/>
    <property type="project" value="InterPro"/>
</dbReference>
<evidence type="ECO:0000256" key="1">
    <source>
        <dbReference type="ARBA" id="ARBA00000185"/>
    </source>
</evidence>
<comment type="caution">
    <text evidence="11">The sequence shown here is derived from an EMBL/GenBank/DDBJ whole genome shotgun (WGS) entry which is preliminary data.</text>
</comment>
<dbReference type="AlphaFoldDB" id="A0AA38WRA8"/>
<comment type="caution">
    <text evidence="9">Lacks conserved residue(s) required for the propagation of feature annotation.</text>
</comment>
<dbReference type="Proteomes" id="UP001172457">
    <property type="component" value="Chromosome 2"/>
</dbReference>
<evidence type="ECO:0000256" key="7">
    <source>
        <dbReference type="ARBA" id="ARBA00023125"/>
    </source>
</evidence>
<dbReference type="PANTHER" id="PTHR10169:SF38">
    <property type="entry name" value="DNA TOPOISOMERASE 2"/>
    <property type="match status" value="1"/>
</dbReference>
<dbReference type="Pfam" id="PF00521">
    <property type="entry name" value="DNA_topoisoIV"/>
    <property type="match status" value="1"/>
</dbReference>
<evidence type="ECO:0000256" key="5">
    <source>
        <dbReference type="ARBA" id="ARBA00022840"/>
    </source>
</evidence>
<dbReference type="PROSITE" id="PS52040">
    <property type="entry name" value="TOPO_IIA"/>
    <property type="match status" value="1"/>
</dbReference>
<protein>
    <recommendedName>
        <fullName evidence="3">DNA topoisomerase (ATP-hydrolyzing)</fullName>
        <ecNumber evidence="3">5.6.2.2</ecNumber>
    </recommendedName>
</protein>
<comment type="catalytic activity">
    <reaction evidence="1">
        <text>ATP-dependent breakage, passage and rejoining of double-stranded DNA.</text>
        <dbReference type="EC" id="5.6.2.2"/>
    </reaction>
</comment>
<organism evidence="11 12">
    <name type="scientific">Centaurea solstitialis</name>
    <name type="common">yellow star-thistle</name>
    <dbReference type="NCBI Taxonomy" id="347529"/>
    <lineage>
        <taxon>Eukaryota</taxon>
        <taxon>Viridiplantae</taxon>
        <taxon>Streptophyta</taxon>
        <taxon>Embryophyta</taxon>
        <taxon>Tracheophyta</taxon>
        <taxon>Spermatophyta</taxon>
        <taxon>Magnoliopsida</taxon>
        <taxon>eudicotyledons</taxon>
        <taxon>Gunneridae</taxon>
        <taxon>Pentapetalae</taxon>
        <taxon>asterids</taxon>
        <taxon>campanulids</taxon>
        <taxon>Asterales</taxon>
        <taxon>Asteraceae</taxon>
        <taxon>Carduoideae</taxon>
        <taxon>Cardueae</taxon>
        <taxon>Centaureinae</taxon>
        <taxon>Centaurea</taxon>
    </lineage>
</organism>
<dbReference type="GO" id="GO:0000819">
    <property type="term" value="P:sister chromatid segregation"/>
    <property type="evidence" value="ECO:0007669"/>
    <property type="project" value="TreeGrafter"/>
</dbReference>
<dbReference type="Gene3D" id="3.90.199.10">
    <property type="entry name" value="Topoisomerase II, domain 5"/>
    <property type="match status" value="2"/>
</dbReference>
<evidence type="ECO:0000256" key="3">
    <source>
        <dbReference type="ARBA" id="ARBA00012895"/>
    </source>
</evidence>
<keyword evidence="8" id="KW-0413">Isomerase</keyword>
<evidence type="ECO:0000256" key="6">
    <source>
        <dbReference type="ARBA" id="ARBA00023029"/>
    </source>
</evidence>
<evidence type="ECO:0000256" key="2">
    <source>
        <dbReference type="ARBA" id="ARBA00001946"/>
    </source>
</evidence>
<keyword evidence="6" id="KW-0799">Topoisomerase</keyword>
<evidence type="ECO:0000256" key="9">
    <source>
        <dbReference type="PROSITE-ProRule" id="PRU01384"/>
    </source>
</evidence>
<evidence type="ECO:0000256" key="8">
    <source>
        <dbReference type="ARBA" id="ARBA00023235"/>
    </source>
</evidence>
<feature type="domain" description="Topo IIA-type catalytic" evidence="10">
    <location>
        <begin position="1"/>
        <end position="244"/>
    </location>
</feature>
<dbReference type="PANTHER" id="PTHR10169">
    <property type="entry name" value="DNA TOPOISOMERASE/GYRASE"/>
    <property type="match status" value="1"/>
</dbReference>
<evidence type="ECO:0000313" key="12">
    <source>
        <dbReference type="Proteomes" id="UP001172457"/>
    </source>
</evidence>
<name>A0AA38WRA8_9ASTR</name>
<sequence length="244" mass="28881">MILVNGCEGIATGWSKNVPQYDPLYIIENIQLLLEKKNPKTMIPWYRGFTGMIEPQENKHIIITKGNAMIKEGTKKTVIIDELPIHIWTKKYKILLEKSKFIKVVQFLTLHMWFLAFSSLIGKLKFCRNTMIKMMILRKYVWRLSCLKIPRAHDKEWLLNKLKLTSKIGLSNMYLFNSEGVLKKYDDAEEILKVFVAVRLEYYKKRKDYRSICLVNDKNADLKNFLLDIKRSKIKMPTLNFEMH</sequence>